<evidence type="ECO:0000313" key="2">
    <source>
        <dbReference type="EMBL" id="SEH89211.1"/>
    </source>
</evidence>
<dbReference type="AlphaFoldDB" id="A0A1H6LWH0"/>
<dbReference type="InterPro" id="IPR036291">
    <property type="entry name" value="NAD(P)-bd_dom_sf"/>
</dbReference>
<protein>
    <submittedName>
        <fullName evidence="2">NAD dependent epimerase/dehydratase family protein</fullName>
    </submittedName>
</protein>
<reference evidence="3" key="1">
    <citation type="submission" date="2016-10" db="EMBL/GenBank/DDBJ databases">
        <authorList>
            <person name="Varghese N."/>
            <person name="Submissions S."/>
        </authorList>
    </citation>
    <scope>NUCLEOTIDE SEQUENCE [LARGE SCALE GENOMIC DNA]</scope>
    <source>
        <strain evidence="3">DSM 45405</strain>
    </source>
</reference>
<evidence type="ECO:0000259" key="1">
    <source>
        <dbReference type="Pfam" id="PF13460"/>
    </source>
</evidence>
<organism evidence="2 3">
    <name type="scientific">Mycolicibacterium rutilum</name>
    <name type="common">Mycobacterium rutilum</name>
    <dbReference type="NCBI Taxonomy" id="370526"/>
    <lineage>
        <taxon>Bacteria</taxon>
        <taxon>Bacillati</taxon>
        <taxon>Actinomycetota</taxon>
        <taxon>Actinomycetes</taxon>
        <taxon>Mycobacteriales</taxon>
        <taxon>Mycobacteriaceae</taxon>
        <taxon>Mycolicibacterium</taxon>
    </lineage>
</organism>
<dbReference type="Proteomes" id="UP000182915">
    <property type="component" value="Chromosome I"/>
</dbReference>
<dbReference type="InterPro" id="IPR016040">
    <property type="entry name" value="NAD(P)-bd_dom"/>
</dbReference>
<name>A0A1H6LWH0_MYCRU</name>
<dbReference type="STRING" id="370526.SAMN04489835_5348"/>
<keyword evidence="3" id="KW-1185">Reference proteome</keyword>
<proteinExistence type="predicted"/>
<feature type="domain" description="NAD(P)-binding" evidence="1">
    <location>
        <begin position="9"/>
        <end position="62"/>
    </location>
</feature>
<dbReference type="EMBL" id="LT629971">
    <property type="protein sequence ID" value="SEH89211.1"/>
    <property type="molecule type" value="Genomic_DNA"/>
</dbReference>
<accession>A0A1H6LWH0</accession>
<dbReference type="Pfam" id="PF13460">
    <property type="entry name" value="NAD_binding_10"/>
    <property type="match status" value="1"/>
</dbReference>
<dbReference type="GO" id="GO:0005737">
    <property type="term" value="C:cytoplasm"/>
    <property type="evidence" value="ECO:0007669"/>
    <property type="project" value="TreeGrafter"/>
</dbReference>
<gene>
    <name evidence="2" type="ORF">SAMN04489835_5348</name>
</gene>
<dbReference type="GO" id="GO:0004029">
    <property type="term" value="F:aldehyde dehydrogenase (NAD+) activity"/>
    <property type="evidence" value="ECO:0007669"/>
    <property type="project" value="TreeGrafter"/>
</dbReference>
<dbReference type="PANTHER" id="PTHR48079">
    <property type="entry name" value="PROTEIN YEEZ"/>
    <property type="match status" value="1"/>
</dbReference>
<dbReference type="OrthoDB" id="9801785at2"/>
<evidence type="ECO:0000313" key="3">
    <source>
        <dbReference type="Proteomes" id="UP000182915"/>
    </source>
</evidence>
<dbReference type="InterPro" id="IPR051783">
    <property type="entry name" value="NAD(P)-dependent_oxidoreduct"/>
</dbReference>
<dbReference type="SUPFAM" id="SSF51735">
    <property type="entry name" value="NAD(P)-binding Rossmann-fold domains"/>
    <property type="match status" value="1"/>
</dbReference>
<dbReference type="Gene3D" id="3.40.50.720">
    <property type="entry name" value="NAD(P)-binding Rossmann-like Domain"/>
    <property type="match status" value="1"/>
</dbReference>
<dbReference type="PANTHER" id="PTHR48079:SF6">
    <property type="entry name" value="NAD(P)-BINDING DOMAIN-CONTAINING PROTEIN-RELATED"/>
    <property type="match status" value="1"/>
</dbReference>
<sequence length="100" mass="10932">MTTTKLVIGASGFLGSHVAKQLVARGDDVRVLLRSTSSTRGIEGLAVDVWRGDLVDPDTVRSDHSKAVRELGWEPSPTCEAIIAAAHFFRTSHPTRTEYR</sequence>